<dbReference type="FunFam" id="3.20.20.100:FF:000002">
    <property type="entry name" value="2,5-diketo-D-gluconic acid reductase A"/>
    <property type="match status" value="1"/>
</dbReference>
<feature type="active site" description="Proton donor" evidence="4">
    <location>
        <position position="53"/>
    </location>
</feature>
<evidence type="ECO:0000256" key="1">
    <source>
        <dbReference type="ARBA" id="ARBA00007905"/>
    </source>
</evidence>
<dbReference type="InterPro" id="IPR023210">
    <property type="entry name" value="NADP_OxRdtase_dom"/>
</dbReference>
<evidence type="ECO:0000256" key="3">
    <source>
        <dbReference type="ARBA" id="ARBA00023002"/>
    </source>
</evidence>
<keyword evidence="2" id="KW-0521">NADP</keyword>
<feature type="binding site" evidence="5">
    <location>
        <position position="115"/>
    </location>
    <ligand>
        <name>substrate</name>
    </ligand>
</feature>
<dbReference type="GO" id="GO:0016616">
    <property type="term" value="F:oxidoreductase activity, acting on the CH-OH group of donors, NAD or NADP as acceptor"/>
    <property type="evidence" value="ECO:0007669"/>
    <property type="project" value="UniProtKB-ARBA"/>
</dbReference>
<accession>A0A914CC61</accession>
<dbReference type="InterPro" id="IPR020471">
    <property type="entry name" value="AKR"/>
</dbReference>
<dbReference type="PRINTS" id="PR00069">
    <property type="entry name" value="ALDKETRDTASE"/>
</dbReference>
<dbReference type="Pfam" id="PF00248">
    <property type="entry name" value="Aldo_ket_red"/>
    <property type="match status" value="1"/>
</dbReference>
<dbReference type="PIRSF" id="PIRSF000097">
    <property type="entry name" value="AKR"/>
    <property type="match status" value="1"/>
</dbReference>
<sequence>MLDKTGREYVRAKMPMIGVGTYQVSSEKDVYASIDAAFDAGYRFIDTAQDSGYNNEQLIGKVLKELLPKHNLTREDIFITTKLMVENQGNEKAEKSILESLKKLQTDYIDLLLIHFPGCNRNDPNDPRNPVARKESWEVLEKLYNEKKLRSIGVSNYEIVHLEELLGHAKVLPAVNQCEYHPYYYTKDLVKYCESKDIHFQAYSSFGSEVKKQALLTDPKVTALAKKYGTSVTNFLLAWALSQGISVLPRSRNPVHVKENLEALKIKITPEDIEAAKADNQTKFLWDPTKY</sequence>
<dbReference type="Gene3D" id="3.20.20.100">
    <property type="entry name" value="NADP-dependent oxidoreductase domain"/>
    <property type="match status" value="1"/>
</dbReference>
<feature type="domain" description="NADP-dependent oxidoreductase" evidence="7">
    <location>
        <begin position="17"/>
        <end position="276"/>
    </location>
</feature>
<dbReference type="SUPFAM" id="SSF51430">
    <property type="entry name" value="NAD(P)-linked oxidoreductase"/>
    <property type="match status" value="1"/>
</dbReference>
<name>A0A914CC61_9BILA</name>
<evidence type="ECO:0000259" key="7">
    <source>
        <dbReference type="Pfam" id="PF00248"/>
    </source>
</evidence>
<comment type="similarity">
    <text evidence="1">Belongs to the aldo/keto reductase family.</text>
</comment>
<protein>
    <submittedName>
        <fullName evidence="9">NADP-dependent oxidoreductase domain-containing protein</fullName>
    </submittedName>
</protein>
<evidence type="ECO:0000256" key="2">
    <source>
        <dbReference type="ARBA" id="ARBA00022857"/>
    </source>
</evidence>
<evidence type="ECO:0000313" key="9">
    <source>
        <dbReference type="WBParaSite" id="ACRNAN_Path_808.g3061.t1"/>
    </source>
</evidence>
<feature type="site" description="Lowers pKa of active site Tyr" evidence="6">
    <location>
        <position position="82"/>
    </location>
</feature>
<dbReference type="PANTHER" id="PTHR43827">
    <property type="entry name" value="2,5-DIKETO-D-GLUCONIC ACID REDUCTASE"/>
    <property type="match status" value="1"/>
</dbReference>
<keyword evidence="8" id="KW-1185">Reference proteome</keyword>
<dbReference type="AlphaFoldDB" id="A0A914CC61"/>
<dbReference type="Proteomes" id="UP000887540">
    <property type="component" value="Unplaced"/>
</dbReference>
<keyword evidence="3" id="KW-0560">Oxidoreductase</keyword>
<proteinExistence type="inferred from homology"/>
<evidence type="ECO:0000256" key="4">
    <source>
        <dbReference type="PIRSR" id="PIRSR000097-1"/>
    </source>
</evidence>
<evidence type="ECO:0000256" key="6">
    <source>
        <dbReference type="PIRSR" id="PIRSR000097-3"/>
    </source>
</evidence>
<reference evidence="9" key="1">
    <citation type="submission" date="2022-11" db="UniProtKB">
        <authorList>
            <consortium name="WormBaseParasite"/>
        </authorList>
    </citation>
    <scope>IDENTIFICATION</scope>
</reference>
<dbReference type="CDD" id="cd19136">
    <property type="entry name" value="AKR_DrGR-like"/>
    <property type="match status" value="1"/>
</dbReference>
<evidence type="ECO:0000256" key="5">
    <source>
        <dbReference type="PIRSR" id="PIRSR000097-2"/>
    </source>
</evidence>
<dbReference type="PANTHER" id="PTHR43827:SF3">
    <property type="entry name" value="NADP-DEPENDENT OXIDOREDUCTASE DOMAIN-CONTAINING PROTEIN"/>
    <property type="match status" value="1"/>
</dbReference>
<organism evidence="8 9">
    <name type="scientific">Acrobeloides nanus</name>
    <dbReference type="NCBI Taxonomy" id="290746"/>
    <lineage>
        <taxon>Eukaryota</taxon>
        <taxon>Metazoa</taxon>
        <taxon>Ecdysozoa</taxon>
        <taxon>Nematoda</taxon>
        <taxon>Chromadorea</taxon>
        <taxon>Rhabditida</taxon>
        <taxon>Tylenchina</taxon>
        <taxon>Cephalobomorpha</taxon>
        <taxon>Cephaloboidea</taxon>
        <taxon>Cephalobidae</taxon>
        <taxon>Acrobeloides</taxon>
    </lineage>
</organism>
<evidence type="ECO:0000313" key="8">
    <source>
        <dbReference type="Proteomes" id="UP000887540"/>
    </source>
</evidence>
<dbReference type="WBParaSite" id="ACRNAN_Path_808.g3061.t1">
    <property type="protein sequence ID" value="ACRNAN_Path_808.g3061.t1"/>
    <property type="gene ID" value="ACRNAN_Path_808.g3061"/>
</dbReference>
<dbReference type="InterPro" id="IPR036812">
    <property type="entry name" value="NAD(P)_OxRdtase_dom_sf"/>
</dbReference>